<name>A0A1I6FQG6_9RHOB</name>
<sequence>MAQNGRFTLPSCFAQSAPFTSAIRFIAVDVETAAHDVASICQIGLAVVGFDGAIATFSAYIDPRVPFAAGNTRLHGIDAATVSGAPDFADVLPDLRAILEAHPLVQHSRFDEKAFDAACALAGLPVLKSHWVDSVAIARKAWPEFRGNGGHGLGHLKQALGLQFRHHDAGEDARAAAQVVLKAEAVFGRKIENLNATRQLSFVF</sequence>
<dbReference type="InterPro" id="IPR013520">
    <property type="entry name" value="Ribonucl_H"/>
</dbReference>
<dbReference type="OrthoDB" id="9803913at2"/>
<dbReference type="PANTHER" id="PTHR30231">
    <property type="entry name" value="DNA POLYMERASE III SUBUNIT EPSILON"/>
    <property type="match status" value="1"/>
</dbReference>
<dbReference type="GO" id="GO:0006259">
    <property type="term" value="P:DNA metabolic process"/>
    <property type="evidence" value="ECO:0007669"/>
    <property type="project" value="UniProtKB-ARBA"/>
</dbReference>
<dbReference type="SMART" id="SM00479">
    <property type="entry name" value="EXOIII"/>
    <property type="match status" value="1"/>
</dbReference>
<evidence type="ECO:0000259" key="1">
    <source>
        <dbReference type="SMART" id="SM00479"/>
    </source>
</evidence>
<dbReference type="InterPro" id="IPR036397">
    <property type="entry name" value="RNaseH_sf"/>
</dbReference>
<dbReference type="InterPro" id="IPR012337">
    <property type="entry name" value="RNaseH-like_sf"/>
</dbReference>
<dbReference type="STRING" id="390270.SAMN04488005_0259"/>
<dbReference type="AlphaFoldDB" id="A0A1I6FQG6"/>
<dbReference type="SUPFAM" id="SSF53098">
    <property type="entry name" value="Ribonuclease H-like"/>
    <property type="match status" value="1"/>
</dbReference>
<dbReference type="GO" id="GO:0008408">
    <property type="term" value="F:3'-5' exonuclease activity"/>
    <property type="evidence" value="ECO:0007669"/>
    <property type="project" value="TreeGrafter"/>
</dbReference>
<keyword evidence="3" id="KW-1185">Reference proteome</keyword>
<dbReference type="Gene3D" id="3.30.420.10">
    <property type="entry name" value="Ribonuclease H-like superfamily/Ribonuclease H"/>
    <property type="match status" value="1"/>
</dbReference>
<dbReference type="Proteomes" id="UP000199478">
    <property type="component" value="Unassembled WGS sequence"/>
</dbReference>
<dbReference type="GO" id="GO:0003676">
    <property type="term" value="F:nucleic acid binding"/>
    <property type="evidence" value="ECO:0007669"/>
    <property type="project" value="InterPro"/>
</dbReference>
<gene>
    <name evidence="2" type="ORF">SAMN04488005_0259</name>
</gene>
<protein>
    <submittedName>
        <fullName evidence="2">DNA polymerase-3 subunit epsilon</fullName>
    </submittedName>
</protein>
<dbReference type="GO" id="GO:0005829">
    <property type="term" value="C:cytosol"/>
    <property type="evidence" value="ECO:0007669"/>
    <property type="project" value="TreeGrafter"/>
</dbReference>
<proteinExistence type="predicted"/>
<dbReference type="RefSeq" id="WP_090195434.1">
    <property type="nucleotide sequence ID" value="NZ_FOYP01000001.1"/>
</dbReference>
<evidence type="ECO:0000313" key="3">
    <source>
        <dbReference type="Proteomes" id="UP000199478"/>
    </source>
</evidence>
<dbReference type="EMBL" id="FOYP01000001">
    <property type="protein sequence ID" value="SFR32166.1"/>
    <property type="molecule type" value="Genomic_DNA"/>
</dbReference>
<reference evidence="3" key="1">
    <citation type="submission" date="2016-10" db="EMBL/GenBank/DDBJ databases">
        <authorList>
            <person name="Varghese N."/>
            <person name="Submissions S."/>
        </authorList>
    </citation>
    <scope>NUCLEOTIDE SEQUENCE [LARGE SCALE GENOMIC DNA]</scope>
    <source>
        <strain evidence="3">DSM 26879</strain>
    </source>
</reference>
<evidence type="ECO:0000313" key="2">
    <source>
        <dbReference type="EMBL" id="SFR32166.1"/>
    </source>
</evidence>
<accession>A0A1I6FQG6</accession>
<organism evidence="2 3">
    <name type="scientific">Yoonia tamlensis</name>
    <dbReference type="NCBI Taxonomy" id="390270"/>
    <lineage>
        <taxon>Bacteria</taxon>
        <taxon>Pseudomonadati</taxon>
        <taxon>Pseudomonadota</taxon>
        <taxon>Alphaproteobacteria</taxon>
        <taxon>Rhodobacterales</taxon>
        <taxon>Paracoccaceae</taxon>
        <taxon>Yoonia</taxon>
    </lineage>
</organism>
<dbReference type="Pfam" id="PF00929">
    <property type="entry name" value="RNase_T"/>
    <property type="match status" value="1"/>
</dbReference>
<dbReference type="PANTHER" id="PTHR30231:SF42">
    <property type="entry name" value="EXONUCLEASE"/>
    <property type="match status" value="1"/>
</dbReference>
<feature type="domain" description="Exonuclease" evidence="1">
    <location>
        <begin position="24"/>
        <end position="189"/>
    </location>
</feature>